<dbReference type="PROSITE" id="PS50043">
    <property type="entry name" value="HTH_LUXR_2"/>
    <property type="match status" value="1"/>
</dbReference>
<feature type="domain" description="HTH luxR-type" evidence="4">
    <location>
        <begin position="214"/>
        <end position="279"/>
    </location>
</feature>
<evidence type="ECO:0000259" key="4">
    <source>
        <dbReference type="PROSITE" id="PS50043"/>
    </source>
</evidence>
<evidence type="ECO:0000256" key="1">
    <source>
        <dbReference type="ARBA" id="ARBA00023015"/>
    </source>
</evidence>
<protein>
    <recommendedName>
        <fullName evidence="4">HTH luxR-type domain-containing protein</fullName>
    </recommendedName>
</protein>
<dbReference type="CDD" id="cd06170">
    <property type="entry name" value="LuxR_C_like"/>
    <property type="match status" value="1"/>
</dbReference>
<dbReference type="Proteomes" id="UP001500457">
    <property type="component" value="Unassembled WGS sequence"/>
</dbReference>
<keyword evidence="2" id="KW-0238">DNA-binding</keyword>
<dbReference type="InterPro" id="IPR016032">
    <property type="entry name" value="Sig_transdc_resp-reg_C-effctor"/>
</dbReference>
<comment type="caution">
    <text evidence="5">The sequence shown here is derived from an EMBL/GenBank/DDBJ whole genome shotgun (WGS) entry which is preliminary data.</text>
</comment>
<dbReference type="Gene3D" id="1.10.10.10">
    <property type="entry name" value="Winged helix-like DNA-binding domain superfamily/Winged helix DNA-binding domain"/>
    <property type="match status" value="1"/>
</dbReference>
<dbReference type="PROSITE" id="PS00622">
    <property type="entry name" value="HTH_LUXR_1"/>
    <property type="match status" value="1"/>
</dbReference>
<evidence type="ECO:0000313" key="5">
    <source>
        <dbReference type="EMBL" id="GAA4861366.1"/>
    </source>
</evidence>
<dbReference type="SMART" id="SM00421">
    <property type="entry name" value="HTH_LUXR"/>
    <property type="match status" value="1"/>
</dbReference>
<gene>
    <name evidence="5" type="ORF">GCM10023203_05950</name>
</gene>
<sequence length="289" mass="31745">MPTVSLWVDPHARVSDGGVMGVRGTAAREGEWLDLVADLVAQPLTTWPVDRVLAALAGSFDAPAGAYHDQRASGRDEREVWPPDFYDGRFADVACWSRARAATDHPLLRYYLATGRAEVVQVAEVPARFADRRVHQRWRAACDDLLGRDVVSQVCLPVCLDRSTNRAFLVGRVDPYSPQEMGLLRRVRRVLAGLDRQIAAHARWSARTGALAVPTAEEVGLTPRESVVLDMLATGATARAIARRLTVGERTVQKHLQRVYAKLGVADRLAAVQRAQLLGLLPPPELVRA</sequence>
<name>A0ABP9DZP5_9PSEU</name>
<dbReference type="SUPFAM" id="SSF46894">
    <property type="entry name" value="C-terminal effector domain of the bipartite response regulators"/>
    <property type="match status" value="1"/>
</dbReference>
<dbReference type="PRINTS" id="PR00038">
    <property type="entry name" value="HTHLUXR"/>
</dbReference>
<evidence type="ECO:0000256" key="2">
    <source>
        <dbReference type="ARBA" id="ARBA00023125"/>
    </source>
</evidence>
<dbReference type="InterPro" id="IPR036388">
    <property type="entry name" value="WH-like_DNA-bd_sf"/>
</dbReference>
<organism evidence="5 6">
    <name type="scientific">Actinomycetospora straminea</name>
    <dbReference type="NCBI Taxonomy" id="663607"/>
    <lineage>
        <taxon>Bacteria</taxon>
        <taxon>Bacillati</taxon>
        <taxon>Actinomycetota</taxon>
        <taxon>Actinomycetes</taxon>
        <taxon>Pseudonocardiales</taxon>
        <taxon>Pseudonocardiaceae</taxon>
        <taxon>Actinomycetospora</taxon>
    </lineage>
</organism>
<keyword evidence="1" id="KW-0805">Transcription regulation</keyword>
<evidence type="ECO:0000313" key="6">
    <source>
        <dbReference type="Proteomes" id="UP001500457"/>
    </source>
</evidence>
<keyword evidence="6" id="KW-1185">Reference proteome</keyword>
<dbReference type="EMBL" id="BAABHQ010000001">
    <property type="protein sequence ID" value="GAA4861366.1"/>
    <property type="molecule type" value="Genomic_DNA"/>
</dbReference>
<dbReference type="Pfam" id="PF00196">
    <property type="entry name" value="GerE"/>
    <property type="match status" value="1"/>
</dbReference>
<dbReference type="PANTHER" id="PTHR44688:SF16">
    <property type="entry name" value="DNA-BINDING TRANSCRIPTIONAL ACTIVATOR DEVR_DOSR"/>
    <property type="match status" value="1"/>
</dbReference>
<dbReference type="InterPro" id="IPR000792">
    <property type="entry name" value="Tscrpt_reg_LuxR_C"/>
</dbReference>
<keyword evidence="3" id="KW-0804">Transcription</keyword>
<accession>A0ABP9DZP5</accession>
<proteinExistence type="predicted"/>
<reference evidence="6" key="1">
    <citation type="journal article" date="2019" name="Int. J. Syst. Evol. Microbiol.">
        <title>The Global Catalogue of Microorganisms (GCM) 10K type strain sequencing project: providing services to taxonomists for standard genome sequencing and annotation.</title>
        <authorList>
            <consortium name="The Broad Institute Genomics Platform"/>
            <consortium name="The Broad Institute Genome Sequencing Center for Infectious Disease"/>
            <person name="Wu L."/>
            <person name="Ma J."/>
        </authorList>
    </citation>
    <scope>NUCLEOTIDE SEQUENCE [LARGE SCALE GENOMIC DNA]</scope>
    <source>
        <strain evidence="6">JCM 17983</strain>
    </source>
</reference>
<dbReference type="PANTHER" id="PTHR44688">
    <property type="entry name" value="DNA-BINDING TRANSCRIPTIONAL ACTIVATOR DEVR_DOSR"/>
    <property type="match status" value="1"/>
</dbReference>
<evidence type="ECO:0000256" key="3">
    <source>
        <dbReference type="ARBA" id="ARBA00023163"/>
    </source>
</evidence>